<dbReference type="EMBL" id="RBUO01000270">
    <property type="protein sequence ID" value="RMV15903.1"/>
    <property type="molecule type" value="Genomic_DNA"/>
</dbReference>
<dbReference type="AlphaFoldDB" id="A0A3M6A9C1"/>
<dbReference type="Proteomes" id="UP000272241">
    <property type="component" value="Unassembled WGS sequence"/>
</dbReference>
<protein>
    <submittedName>
        <fullName evidence="1">Uncharacterized protein</fullName>
    </submittedName>
</protein>
<evidence type="ECO:0000313" key="2">
    <source>
        <dbReference type="EMBL" id="RMV16598.1"/>
    </source>
</evidence>
<organism evidence="1 4">
    <name type="scientific">Pseudomonas savastanoi</name>
    <name type="common">Pseudomonas syringae pv. savastanoi</name>
    <dbReference type="NCBI Taxonomy" id="29438"/>
    <lineage>
        <taxon>Bacteria</taxon>
        <taxon>Pseudomonadati</taxon>
        <taxon>Pseudomonadota</taxon>
        <taxon>Gammaproteobacteria</taxon>
        <taxon>Pseudomonadales</taxon>
        <taxon>Pseudomonadaceae</taxon>
        <taxon>Pseudomonas</taxon>
    </lineage>
</organism>
<name>A0A3M6A9C1_PSESS</name>
<gene>
    <name evidence="1" type="ORF">ALP15_102915</name>
    <name evidence="2" type="ORF">ALP17_111757</name>
</gene>
<dbReference type="EMBL" id="RBUM01000192">
    <property type="protein sequence ID" value="RMV16598.1"/>
    <property type="molecule type" value="Genomic_DNA"/>
</dbReference>
<evidence type="ECO:0000313" key="4">
    <source>
        <dbReference type="Proteomes" id="UP000272241"/>
    </source>
</evidence>
<proteinExistence type="predicted"/>
<accession>A0A3M6A9C1</accession>
<comment type="caution">
    <text evidence="1">The sequence shown here is derived from an EMBL/GenBank/DDBJ whole genome shotgun (WGS) entry which is preliminary data.</text>
</comment>
<dbReference type="Proteomes" id="UP000270795">
    <property type="component" value="Unassembled WGS sequence"/>
</dbReference>
<evidence type="ECO:0000313" key="1">
    <source>
        <dbReference type="EMBL" id="RMV15903.1"/>
    </source>
</evidence>
<sequence>MNGGTSKTTTERICEQMRGANTIHLHLRKDKGGYHELKLRRKKAGQGSDAHSGFLHQLTPLRLTNPLQPFDICRLCIRRYIGAVTLQLCLHAKPFPYQRCEARCRAVRPFQFAQHLQASLLVLGHCFRLVIESLSQPGEVHQFCGFYLRPLERHIQGPFEHRAFAPHRRLG</sequence>
<evidence type="ECO:0000313" key="3">
    <source>
        <dbReference type="Proteomes" id="UP000270795"/>
    </source>
</evidence>
<reference evidence="3 4" key="1">
    <citation type="submission" date="2018-08" db="EMBL/GenBank/DDBJ databases">
        <title>Recombination of ecologically and evolutionarily significant loci maintains genetic cohesion in the Pseudomonas syringae species complex.</title>
        <authorList>
            <person name="Dillon M."/>
            <person name="Thakur S."/>
            <person name="Almeida R.N.D."/>
            <person name="Weir B.S."/>
            <person name="Guttman D.S."/>
        </authorList>
    </citation>
    <scope>NUCLEOTIDE SEQUENCE [LARGE SCALE GENOMIC DNA]</scope>
    <source>
        <strain evidence="1 4">ICMP 11895</strain>
        <strain evidence="2 3">ICMP 11899</strain>
    </source>
</reference>